<name>A0A9Q3HBC0_9BASI</name>
<feature type="region of interest" description="Disordered" evidence="1">
    <location>
        <begin position="114"/>
        <end position="140"/>
    </location>
</feature>
<comment type="caution">
    <text evidence="2">The sequence shown here is derived from an EMBL/GenBank/DDBJ whole genome shotgun (WGS) entry which is preliminary data.</text>
</comment>
<feature type="compositionally biased region" description="Polar residues" evidence="1">
    <location>
        <begin position="156"/>
        <end position="167"/>
    </location>
</feature>
<dbReference type="Proteomes" id="UP000765509">
    <property type="component" value="Unassembled WGS sequence"/>
</dbReference>
<sequence>MIEDPLTLFDDQKIMEALMSSFISKIKCIEDGSTLPPESGIIIAASPIPVSPNSAILSSCSSVIPLASSSIDNMPHLNQQSNNTPCLNLPTSSFPTSTSLYSISSHNNQSGNLITPVVINNNDSPIPSSSSKNPQNNPTQIYSQVSAQNHAIIPSHQASSNPNPSTFNSMPPNNDPNSPIFFQHAILFLRSIDIFENTIGAHHNSVVQKAIHYLMEKRYQQSEKEASFPTTLPCSIRFLSDKNTLADAWLDQFQTDCKSLSLFVVEIPLIFGHNL</sequence>
<dbReference type="EMBL" id="AVOT02013661">
    <property type="protein sequence ID" value="MBW0496509.1"/>
    <property type="molecule type" value="Genomic_DNA"/>
</dbReference>
<evidence type="ECO:0000313" key="3">
    <source>
        <dbReference type="Proteomes" id="UP000765509"/>
    </source>
</evidence>
<dbReference type="AlphaFoldDB" id="A0A9Q3HBC0"/>
<accession>A0A9Q3HBC0</accession>
<organism evidence="2 3">
    <name type="scientific">Austropuccinia psidii MF-1</name>
    <dbReference type="NCBI Taxonomy" id="1389203"/>
    <lineage>
        <taxon>Eukaryota</taxon>
        <taxon>Fungi</taxon>
        <taxon>Dikarya</taxon>
        <taxon>Basidiomycota</taxon>
        <taxon>Pucciniomycotina</taxon>
        <taxon>Pucciniomycetes</taxon>
        <taxon>Pucciniales</taxon>
        <taxon>Sphaerophragmiaceae</taxon>
        <taxon>Austropuccinia</taxon>
    </lineage>
</organism>
<evidence type="ECO:0000256" key="1">
    <source>
        <dbReference type="SAM" id="MobiDB-lite"/>
    </source>
</evidence>
<reference evidence="2" key="1">
    <citation type="submission" date="2021-03" db="EMBL/GenBank/DDBJ databases">
        <title>Draft genome sequence of rust myrtle Austropuccinia psidii MF-1, a brazilian biotype.</title>
        <authorList>
            <person name="Quecine M.C."/>
            <person name="Pachon D.M.R."/>
            <person name="Bonatelli M.L."/>
            <person name="Correr F.H."/>
            <person name="Franceschini L.M."/>
            <person name="Leite T.F."/>
            <person name="Margarido G.R.A."/>
            <person name="Almeida C.A."/>
            <person name="Ferrarezi J.A."/>
            <person name="Labate C.A."/>
        </authorList>
    </citation>
    <scope>NUCLEOTIDE SEQUENCE</scope>
    <source>
        <strain evidence="2">MF-1</strain>
    </source>
</reference>
<feature type="compositionally biased region" description="Low complexity" evidence="1">
    <location>
        <begin position="120"/>
        <end position="138"/>
    </location>
</feature>
<evidence type="ECO:0000313" key="2">
    <source>
        <dbReference type="EMBL" id="MBW0496509.1"/>
    </source>
</evidence>
<keyword evidence="3" id="KW-1185">Reference proteome</keyword>
<feature type="region of interest" description="Disordered" evidence="1">
    <location>
        <begin position="155"/>
        <end position="174"/>
    </location>
</feature>
<proteinExistence type="predicted"/>
<protein>
    <submittedName>
        <fullName evidence="2">Uncharacterized protein</fullName>
    </submittedName>
</protein>
<gene>
    <name evidence="2" type="ORF">O181_036224</name>
</gene>